<evidence type="ECO:0000313" key="3">
    <source>
        <dbReference type="Proteomes" id="UP000215224"/>
    </source>
</evidence>
<dbReference type="Pfam" id="PF14071">
    <property type="entry name" value="YlbD_coat"/>
    <property type="match status" value="1"/>
</dbReference>
<proteinExistence type="predicted"/>
<feature type="compositionally biased region" description="Polar residues" evidence="1">
    <location>
        <begin position="115"/>
        <end position="126"/>
    </location>
</feature>
<dbReference type="KEGG" id="bcoh:BC6307_13215"/>
<sequence length="135" mass="15669">MAKSNSKQESIKQFKEFVKRHPKLVQEVRGSKKTWQDLFEEWYLLGEEDPVWEQYGDGQQSSSKEEEKSGAKSEFIPVVLQTLKNMDMNKVQYHLTNVNSAIGNIQQLLQQFIPSNRQSNSSSQGPKNPFTFRKD</sequence>
<keyword evidence="3" id="KW-1185">Reference proteome</keyword>
<evidence type="ECO:0000256" key="1">
    <source>
        <dbReference type="SAM" id="MobiDB-lite"/>
    </source>
</evidence>
<accession>A0A223KS44</accession>
<dbReference type="Proteomes" id="UP000215224">
    <property type="component" value="Chromosome"/>
</dbReference>
<dbReference type="EMBL" id="CP018866">
    <property type="protein sequence ID" value="AST92174.1"/>
    <property type="molecule type" value="Genomic_DNA"/>
</dbReference>
<dbReference type="RefSeq" id="WP_066419307.1">
    <property type="nucleotide sequence ID" value="NZ_CP018866.1"/>
</dbReference>
<protein>
    <submittedName>
        <fullName evidence="2">Cytosolic protein</fullName>
    </submittedName>
</protein>
<reference evidence="2 3" key="1">
    <citation type="submission" date="2016-12" db="EMBL/GenBank/DDBJ databases">
        <title>The whole genome sequencing and assembly of Bacillus cohnii DSM 6307T strain.</title>
        <authorList>
            <person name="Lee Y.-J."/>
            <person name="Yi H."/>
            <person name="Bahn Y.-S."/>
            <person name="Kim J.F."/>
            <person name="Lee D.-W."/>
        </authorList>
    </citation>
    <scope>NUCLEOTIDE SEQUENCE [LARGE SCALE GENOMIC DNA]</scope>
    <source>
        <strain evidence="2 3">DSM 6307</strain>
    </source>
</reference>
<dbReference type="STRING" id="1314751.GCA_001591425_03576"/>
<evidence type="ECO:0000313" key="2">
    <source>
        <dbReference type="EMBL" id="AST92174.1"/>
    </source>
</evidence>
<organism evidence="2 3">
    <name type="scientific">Sutcliffiella cohnii</name>
    <dbReference type="NCBI Taxonomy" id="33932"/>
    <lineage>
        <taxon>Bacteria</taxon>
        <taxon>Bacillati</taxon>
        <taxon>Bacillota</taxon>
        <taxon>Bacilli</taxon>
        <taxon>Bacillales</taxon>
        <taxon>Bacillaceae</taxon>
        <taxon>Sutcliffiella</taxon>
    </lineage>
</organism>
<feature type="region of interest" description="Disordered" evidence="1">
    <location>
        <begin position="115"/>
        <end position="135"/>
    </location>
</feature>
<gene>
    <name evidence="2" type="ORF">BC6307_13215</name>
</gene>
<dbReference type="InterPro" id="IPR025953">
    <property type="entry name" value="YlbD_coat"/>
</dbReference>
<name>A0A223KS44_9BACI</name>
<dbReference type="AlphaFoldDB" id="A0A223KS44"/>
<feature type="region of interest" description="Disordered" evidence="1">
    <location>
        <begin position="53"/>
        <end position="72"/>
    </location>
</feature>